<dbReference type="GO" id="GO:0005525">
    <property type="term" value="F:GTP binding"/>
    <property type="evidence" value="ECO:0007669"/>
    <property type="project" value="UniProtKB-UniRule"/>
</dbReference>
<evidence type="ECO:0000313" key="14">
    <source>
        <dbReference type="EMBL" id="SIO17030.1"/>
    </source>
</evidence>
<dbReference type="GO" id="GO:0006777">
    <property type="term" value="P:Mo-molybdopterin cofactor biosynthetic process"/>
    <property type="evidence" value="ECO:0007669"/>
    <property type="project" value="UniProtKB-UniRule"/>
</dbReference>
<keyword evidence="4 12" id="KW-0479">Metal-binding</keyword>
<feature type="binding site" evidence="12">
    <location>
        <position position="169"/>
    </location>
    <ligand>
        <name>GTP</name>
        <dbReference type="ChEBI" id="CHEBI:37565"/>
    </ligand>
</feature>
<dbReference type="GO" id="GO:0061799">
    <property type="term" value="F:cyclic pyranopterin monophosphate synthase activity"/>
    <property type="evidence" value="ECO:0007669"/>
    <property type="project" value="TreeGrafter"/>
</dbReference>
<feature type="binding site" evidence="12">
    <location>
        <position position="42"/>
    </location>
    <ligand>
        <name>[4Fe-4S] cluster</name>
        <dbReference type="ChEBI" id="CHEBI:49883"/>
        <label>1</label>
        <note>4Fe-4S-S-AdoMet</note>
    </ligand>
</feature>
<evidence type="ECO:0000256" key="5">
    <source>
        <dbReference type="ARBA" id="ARBA00022741"/>
    </source>
</evidence>
<evidence type="ECO:0000256" key="7">
    <source>
        <dbReference type="ARBA" id="ARBA00023014"/>
    </source>
</evidence>
<evidence type="ECO:0000256" key="8">
    <source>
        <dbReference type="ARBA" id="ARBA00023134"/>
    </source>
</evidence>
<dbReference type="Gene3D" id="3.20.20.70">
    <property type="entry name" value="Aldolase class I"/>
    <property type="match status" value="1"/>
</dbReference>
<dbReference type="InterPro" id="IPR050105">
    <property type="entry name" value="MoCo_biosynth_MoaA/MoaC"/>
</dbReference>
<dbReference type="PANTHER" id="PTHR22960:SF0">
    <property type="entry name" value="MOLYBDENUM COFACTOR BIOSYNTHESIS PROTEIN 1"/>
    <property type="match status" value="1"/>
</dbReference>
<feature type="domain" description="Radical SAM core" evidence="13">
    <location>
        <begin position="19"/>
        <end position="240"/>
    </location>
</feature>
<feature type="binding site" evidence="12">
    <location>
        <position position="28"/>
    </location>
    <ligand>
        <name>GTP</name>
        <dbReference type="ChEBI" id="CHEBI:37565"/>
    </ligand>
</feature>
<dbReference type="InterPro" id="IPR013483">
    <property type="entry name" value="MoaA"/>
</dbReference>
<dbReference type="AlphaFoldDB" id="A0A1N6HB88"/>
<dbReference type="NCBIfam" id="TIGR02666">
    <property type="entry name" value="moaA"/>
    <property type="match status" value="1"/>
</dbReference>
<dbReference type="InterPro" id="IPR010505">
    <property type="entry name" value="MoaA_twitch"/>
</dbReference>
<keyword evidence="3 12" id="KW-0949">S-adenosyl-L-methionine</keyword>
<keyword evidence="9 12" id="KW-0501">Molybdenum cofactor biosynthesis</keyword>
<feature type="binding site" evidence="12">
    <location>
        <position position="271"/>
    </location>
    <ligand>
        <name>[4Fe-4S] cluster</name>
        <dbReference type="ChEBI" id="CHEBI:49883"/>
        <label>2</label>
        <note>4Fe-4S-substrate</note>
    </ligand>
</feature>
<dbReference type="CDD" id="cd21117">
    <property type="entry name" value="Twitch_MoaA"/>
    <property type="match status" value="1"/>
</dbReference>
<gene>
    <name evidence="12" type="primary">moaA</name>
    <name evidence="14" type="ORF">SAMN02745161_2113</name>
</gene>
<dbReference type="GO" id="GO:0046872">
    <property type="term" value="F:metal ion binding"/>
    <property type="evidence" value="ECO:0007669"/>
    <property type="project" value="UniProtKB-KW"/>
</dbReference>
<evidence type="ECO:0000256" key="9">
    <source>
        <dbReference type="ARBA" id="ARBA00023150"/>
    </source>
</evidence>
<keyword evidence="7 12" id="KW-0411">Iron-sulfur</keyword>
<dbReference type="GO" id="GO:0051539">
    <property type="term" value="F:4 iron, 4 sulfur cluster binding"/>
    <property type="evidence" value="ECO:0007669"/>
    <property type="project" value="UniProtKB-UniRule"/>
</dbReference>
<feature type="binding site" evidence="12">
    <location>
        <position position="35"/>
    </location>
    <ligand>
        <name>[4Fe-4S] cluster</name>
        <dbReference type="ChEBI" id="CHEBI:49883"/>
        <label>1</label>
        <note>4Fe-4S-S-AdoMet</note>
    </ligand>
</feature>
<dbReference type="InterPro" id="IPR040064">
    <property type="entry name" value="MoaA-like"/>
</dbReference>
<evidence type="ECO:0000256" key="10">
    <source>
        <dbReference type="ARBA" id="ARBA00023239"/>
    </source>
</evidence>
<dbReference type="Proteomes" id="UP000184694">
    <property type="component" value="Unassembled WGS sequence"/>
</dbReference>
<keyword evidence="10 12" id="KW-0456">Lyase</keyword>
<dbReference type="PANTHER" id="PTHR22960">
    <property type="entry name" value="MOLYBDOPTERIN COFACTOR SYNTHESIS PROTEIN A"/>
    <property type="match status" value="1"/>
</dbReference>
<feature type="binding site" evidence="12">
    <location>
        <begin position="273"/>
        <end position="275"/>
    </location>
    <ligand>
        <name>GTP</name>
        <dbReference type="ChEBI" id="CHEBI:37565"/>
    </ligand>
</feature>
<evidence type="ECO:0000256" key="12">
    <source>
        <dbReference type="HAMAP-Rule" id="MF_01225"/>
    </source>
</evidence>
<comment type="catalytic activity">
    <reaction evidence="11 12">
        <text>GTP + AH2 + S-adenosyl-L-methionine = (8S)-3',8-cyclo-7,8-dihydroguanosine 5'-triphosphate + 5'-deoxyadenosine + L-methionine + A + H(+)</text>
        <dbReference type="Rhea" id="RHEA:49576"/>
        <dbReference type="ChEBI" id="CHEBI:13193"/>
        <dbReference type="ChEBI" id="CHEBI:15378"/>
        <dbReference type="ChEBI" id="CHEBI:17319"/>
        <dbReference type="ChEBI" id="CHEBI:17499"/>
        <dbReference type="ChEBI" id="CHEBI:37565"/>
        <dbReference type="ChEBI" id="CHEBI:57844"/>
        <dbReference type="ChEBI" id="CHEBI:59789"/>
        <dbReference type="ChEBI" id="CHEBI:131766"/>
        <dbReference type="EC" id="4.1.99.22"/>
    </reaction>
</comment>
<dbReference type="SFLD" id="SFLDG01067">
    <property type="entry name" value="SPASM/twitch_domain_containing"/>
    <property type="match status" value="1"/>
</dbReference>
<comment type="subunit">
    <text evidence="12">Monomer and homodimer.</text>
</comment>
<reference evidence="15" key="1">
    <citation type="submission" date="2016-11" db="EMBL/GenBank/DDBJ databases">
        <authorList>
            <person name="Varghese N."/>
            <person name="Submissions S."/>
        </authorList>
    </citation>
    <scope>NUCLEOTIDE SEQUENCE [LARGE SCALE GENOMIC DNA]</scope>
    <source>
        <strain evidence="15">DSM 17456</strain>
    </source>
</reference>
<comment type="cofactor">
    <cofactor evidence="12">
        <name>[4Fe-4S] cluster</name>
        <dbReference type="ChEBI" id="CHEBI:49883"/>
    </cofactor>
    <text evidence="12">Binds 2 [4Fe-4S] clusters. Binds 1 [4Fe-4S] cluster coordinated with 3 cysteines and an exchangeable S-adenosyl-L-methionine and 1 [4Fe-4S] cluster coordinated with 3 cysteines and the GTP-derived substrate.</text>
</comment>
<dbReference type="HAMAP" id="MF_01225_B">
    <property type="entry name" value="MoaA_B"/>
    <property type="match status" value="1"/>
</dbReference>
<comment type="similarity">
    <text evidence="12">Belongs to the radical SAM superfamily. MoaA family.</text>
</comment>
<dbReference type="PROSITE" id="PS51918">
    <property type="entry name" value="RADICAL_SAM"/>
    <property type="match status" value="1"/>
</dbReference>
<dbReference type="UniPathway" id="UPA00344"/>
<dbReference type="InterPro" id="IPR013785">
    <property type="entry name" value="Aldolase_TIM"/>
</dbReference>
<feature type="binding site" evidence="12">
    <location>
        <position position="41"/>
    </location>
    <ligand>
        <name>S-adenosyl-L-methionine</name>
        <dbReference type="ChEBI" id="CHEBI:59789"/>
    </ligand>
</feature>
<dbReference type="STRING" id="1121457.SAMN02745161_2113"/>
<evidence type="ECO:0000256" key="3">
    <source>
        <dbReference type="ARBA" id="ARBA00022691"/>
    </source>
</evidence>
<feature type="binding site" evidence="12">
    <location>
        <position position="78"/>
    </location>
    <ligand>
        <name>GTP</name>
        <dbReference type="ChEBI" id="CHEBI:37565"/>
    </ligand>
</feature>
<accession>A0A1N6HB88</accession>
<dbReference type="InterPro" id="IPR000385">
    <property type="entry name" value="MoaA_NifB_PqqE_Fe-S-bd_CS"/>
</dbReference>
<feature type="binding site" evidence="12">
    <location>
        <position position="82"/>
    </location>
    <ligand>
        <name>S-adenosyl-L-methionine</name>
        <dbReference type="ChEBI" id="CHEBI:59789"/>
    </ligand>
</feature>
<evidence type="ECO:0000313" key="15">
    <source>
        <dbReference type="Proteomes" id="UP000184694"/>
    </source>
</evidence>
<sequence>MTHTTISPQTKSPIALTDSHGRTVNYLRVSVTDRCNLRCMYCWSADGMKFIPHENIISYEEIARLVDLSVDMGVSKVRLTGGEPFARRNFLDLVKMLLSRHPDLDLRLTTNATMMNGKAKELAALGVRHINISLDTFDRNKFQNITGRDMLRNVTRSIDDCLAHGLKVKINTVALKGINDDELPVFVNFAKSNPVDVRFIEFMPMGSCSAWNESNFWSADDILKEASKLVVLTKLEKGERRSGPAKLFGIEGGKGRLGLITPMSNHFCSSCNRLRITANGMLRTCLFSDSEIDLRTMLRKPSITDTDIANVMREANVNKPLGVELLNAKKQNEVALKRMNAIGG</sequence>
<comment type="function">
    <text evidence="12">Catalyzes the cyclization of GTP to (8S)-3',8-cyclo-7,8-dihydroguanosine 5'-triphosphate.</text>
</comment>
<dbReference type="Pfam" id="PF04055">
    <property type="entry name" value="Radical_SAM"/>
    <property type="match status" value="1"/>
</dbReference>
<dbReference type="Pfam" id="PF06463">
    <property type="entry name" value="Mob_synth_C"/>
    <property type="match status" value="1"/>
</dbReference>
<dbReference type="PROSITE" id="PS01305">
    <property type="entry name" value="MOAA_NIFB_PQQE"/>
    <property type="match status" value="1"/>
</dbReference>
<dbReference type="SFLD" id="SFLDS00029">
    <property type="entry name" value="Radical_SAM"/>
    <property type="match status" value="1"/>
</dbReference>
<dbReference type="SUPFAM" id="SSF102114">
    <property type="entry name" value="Radical SAM enzymes"/>
    <property type="match status" value="1"/>
</dbReference>
<dbReference type="GO" id="GO:0061798">
    <property type="term" value="F:GTP 3',8'-cyclase activity"/>
    <property type="evidence" value="ECO:0007669"/>
    <property type="project" value="UniProtKB-UniRule"/>
</dbReference>
<evidence type="ECO:0000256" key="2">
    <source>
        <dbReference type="ARBA" id="ARBA00022485"/>
    </source>
</evidence>
<evidence type="ECO:0000256" key="4">
    <source>
        <dbReference type="ARBA" id="ARBA00022723"/>
    </source>
</evidence>
<dbReference type="EC" id="4.1.99.22" evidence="1 12"/>
<protein>
    <recommendedName>
        <fullName evidence="1 12">GTP 3',8-cyclase</fullName>
        <ecNumber evidence="1 12">4.1.99.22</ecNumber>
    </recommendedName>
    <alternativeName>
        <fullName evidence="12">Molybdenum cofactor biosynthesis protein A</fullName>
    </alternativeName>
</protein>
<dbReference type="SFLD" id="SFLDG01383">
    <property type="entry name" value="cyclic_pyranopterin_phosphate"/>
    <property type="match status" value="1"/>
</dbReference>
<feature type="binding site" evidence="12">
    <location>
        <position position="268"/>
    </location>
    <ligand>
        <name>[4Fe-4S] cluster</name>
        <dbReference type="ChEBI" id="CHEBI:49883"/>
        <label>2</label>
        <note>4Fe-4S-substrate</note>
    </ligand>
</feature>
<keyword evidence="15" id="KW-1185">Reference proteome</keyword>
<feature type="binding site" evidence="12">
    <location>
        <position position="39"/>
    </location>
    <ligand>
        <name>[4Fe-4S] cluster</name>
        <dbReference type="ChEBI" id="CHEBI:49883"/>
        <label>1</label>
        <note>4Fe-4S-S-AdoMet</note>
    </ligand>
</feature>
<keyword evidence="2 12" id="KW-0004">4Fe-4S</keyword>
<evidence type="ECO:0000256" key="1">
    <source>
        <dbReference type="ARBA" id="ARBA00012167"/>
    </source>
</evidence>
<dbReference type="InterPro" id="IPR006638">
    <property type="entry name" value="Elp3/MiaA/NifB-like_rSAM"/>
</dbReference>
<keyword evidence="5 12" id="KW-0547">Nucleotide-binding</keyword>
<feature type="binding site" evidence="12">
    <location>
        <position position="203"/>
    </location>
    <ligand>
        <name>S-adenosyl-L-methionine</name>
        <dbReference type="ChEBI" id="CHEBI:59789"/>
    </ligand>
</feature>
<feature type="binding site" evidence="12">
    <location>
        <position position="109"/>
    </location>
    <ligand>
        <name>GTP</name>
        <dbReference type="ChEBI" id="CHEBI:37565"/>
    </ligand>
</feature>
<keyword evidence="6 12" id="KW-0408">Iron</keyword>
<dbReference type="InterPro" id="IPR007197">
    <property type="entry name" value="rSAM"/>
</dbReference>
<dbReference type="OrthoDB" id="9763993at2"/>
<evidence type="ECO:0000256" key="11">
    <source>
        <dbReference type="ARBA" id="ARBA00048697"/>
    </source>
</evidence>
<dbReference type="SMART" id="SM00729">
    <property type="entry name" value="Elp3"/>
    <property type="match status" value="1"/>
</dbReference>
<evidence type="ECO:0000256" key="6">
    <source>
        <dbReference type="ARBA" id="ARBA00023004"/>
    </source>
</evidence>
<evidence type="ECO:0000259" key="13">
    <source>
        <dbReference type="PROSITE" id="PS51918"/>
    </source>
</evidence>
<proteinExistence type="inferred from homology"/>
<feature type="binding site" evidence="12">
    <location>
        <position position="285"/>
    </location>
    <ligand>
        <name>[4Fe-4S] cluster</name>
        <dbReference type="ChEBI" id="CHEBI:49883"/>
        <label>2</label>
        <note>4Fe-4S-substrate</note>
    </ligand>
</feature>
<dbReference type="EMBL" id="FSRG01000005">
    <property type="protein sequence ID" value="SIO17030.1"/>
    <property type="molecule type" value="Genomic_DNA"/>
</dbReference>
<feature type="binding site" evidence="12">
    <location>
        <position position="133"/>
    </location>
    <ligand>
        <name>S-adenosyl-L-methionine</name>
        <dbReference type="ChEBI" id="CHEBI:59789"/>
    </ligand>
</feature>
<organism evidence="14 15">
    <name type="scientific">Halodesulfovibrio marinisediminis DSM 17456</name>
    <dbReference type="NCBI Taxonomy" id="1121457"/>
    <lineage>
        <taxon>Bacteria</taxon>
        <taxon>Pseudomonadati</taxon>
        <taxon>Thermodesulfobacteriota</taxon>
        <taxon>Desulfovibrionia</taxon>
        <taxon>Desulfovibrionales</taxon>
        <taxon>Desulfovibrionaceae</taxon>
        <taxon>Halodesulfovibrio</taxon>
    </lineage>
</organism>
<dbReference type="SFLD" id="SFLDG01386">
    <property type="entry name" value="main_SPASM_domain-containing"/>
    <property type="match status" value="1"/>
</dbReference>
<dbReference type="GO" id="GO:1904047">
    <property type="term" value="F:S-adenosyl-L-methionine binding"/>
    <property type="evidence" value="ECO:0007669"/>
    <property type="project" value="UniProtKB-UniRule"/>
</dbReference>
<comment type="pathway">
    <text evidence="12">Cofactor biosynthesis; molybdopterin biosynthesis.</text>
</comment>
<dbReference type="CDD" id="cd01335">
    <property type="entry name" value="Radical_SAM"/>
    <property type="match status" value="1"/>
</dbReference>
<dbReference type="RefSeq" id="WP_074216881.1">
    <property type="nucleotide sequence ID" value="NZ_FSRG01000005.1"/>
</dbReference>
<name>A0A1N6HB88_9BACT</name>
<dbReference type="InterPro" id="IPR058240">
    <property type="entry name" value="rSAM_sf"/>
</dbReference>
<keyword evidence="8 12" id="KW-0342">GTP-binding</keyword>